<dbReference type="PANTHER" id="PTHR19328">
    <property type="entry name" value="HEDGEHOG-INTERACTING PROTEIN"/>
    <property type="match status" value="1"/>
</dbReference>
<evidence type="ECO:0000256" key="1">
    <source>
        <dbReference type="SAM" id="SignalP"/>
    </source>
</evidence>
<dbReference type="RefSeq" id="WP_323273955.1">
    <property type="nucleotide sequence ID" value="NZ_JAYGHT010000138.1"/>
</dbReference>
<feature type="chain" id="PRO_5046944918" evidence="1">
    <location>
        <begin position="33"/>
        <end position="819"/>
    </location>
</feature>
<evidence type="ECO:0000259" key="2">
    <source>
        <dbReference type="Pfam" id="PF07995"/>
    </source>
</evidence>
<dbReference type="EMBL" id="JAYGHT010000138">
    <property type="protein sequence ID" value="MEA5521764.1"/>
    <property type="molecule type" value="Genomic_DNA"/>
</dbReference>
<feature type="domain" description="Glucose/Sorbosone dehydrogenase" evidence="2">
    <location>
        <begin position="84"/>
        <end position="419"/>
    </location>
</feature>
<feature type="signal peptide" evidence="1">
    <location>
        <begin position="1"/>
        <end position="32"/>
    </location>
</feature>
<evidence type="ECO:0000313" key="3">
    <source>
        <dbReference type="EMBL" id="MEA5521764.1"/>
    </source>
</evidence>
<evidence type="ECO:0000313" key="4">
    <source>
        <dbReference type="Proteomes" id="UP001301728"/>
    </source>
</evidence>
<dbReference type="Proteomes" id="UP001301728">
    <property type="component" value="Unassembled WGS sequence"/>
</dbReference>
<dbReference type="Pfam" id="PF07995">
    <property type="entry name" value="GSDH"/>
    <property type="match status" value="1"/>
</dbReference>
<dbReference type="Gene3D" id="2.120.10.30">
    <property type="entry name" value="TolB, C-terminal domain"/>
    <property type="match status" value="1"/>
</dbReference>
<dbReference type="SUPFAM" id="SSF50952">
    <property type="entry name" value="Soluble quinoprotein glucose dehydrogenase"/>
    <property type="match status" value="1"/>
</dbReference>
<reference evidence="3 4" key="1">
    <citation type="submission" date="2023-12" db="EMBL/GenBank/DDBJ databases">
        <title>Baltic Sea Cyanobacteria.</title>
        <authorList>
            <person name="Delbaje E."/>
            <person name="Fewer D.P."/>
            <person name="Shishido T.K."/>
        </authorList>
    </citation>
    <scope>NUCLEOTIDE SEQUENCE [LARGE SCALE GENOMIC DNA]</scope>
    <source>
        <strain evidence="3 4">CCNP 1315</strain>
    </source>
</reference>
<protein>
    <submittedName>
        <fullName evidence="3">PQQ-dependent sugar dehydrogenase</fullName>
    </submittedName>
</protein>
<comment type="caution">
    <text evidence="3">The sequence shown here is derived from an EMBL/GenBank/DDBJ whole genome shotgun (WGS) entry which is preliminary data.</text>
</comment>
<keyword evidence="1" id="KW-0732">Signal</keyword>
<sequence>MKKSSLIKKSSFLYWICSVFFAAIAFASLSEAQITQNPIPEPIEKSKLSIGLEEVVKIPDSGSEKNKNKAARLNLLLSPGDGSGRLFVNDMRGKLYVIVDRTATVYMDVKSLVGQGFHDQSGQQGFSYFAFHPEFAKNGIFYTVTSEDKHTGTPDFPVSKPIINSKGERVESSHHDVIREWKTTNPSANTFSGTVREILRIEEPYADHNTGQLAFNPNAKPGEVDYGMLYIAVADGGSDGFPVSKTDPLDNGQDLSTPLGKILRIDPFGNNSANGKYGIPDDNPFVNDNNPKTLGEIWAYGLRNPHRFSWDTSGEGKMLIVDTGQTFIEEVNLGKKGGNYGWGEREGTWVVDQNNENVVYELPENDADFNYIYPVAQYDHDRPPGLTEFYGIAITGGFVYRGSAIPELVGQYIFADFGSDGRFFHVPVDELVEGKQATIKELRLFEGEKERSFLEMVGQNRTDIRFGIDEAGELYVTSKQDGKVRKIVPSPESGNYQSQQQSEISTAVGTITPTVYDGRSSLRLSDGRTEAVIVPEIGRVMGYGFVGGSNLLWNSPRKTYGKNQWKNWGGDKTWPAPQLWWPAIAGRKWPPEPAWDGNAHTAKILANNHLQMTSEVAKGFGARVVREFWFEDNGDFAIKQTVEKVKGEPLLLSIWNVTQLQPPDAMFIPLNSQSVYKQNFHWINPPKNESPLVKITPTLLQVRPSVGVSTKNSYKIGADSPVIALAAVFDGVAMIEKATRSDGEYPDGAVGGAGFPVEVYNNGDALENYIELELLSPLHLFKNGDRYQHTVRWSLHHLLSSDVNAMTTRDAIEKLFNGN</sequence>
<gene>
    <name evidence="3" type="ORF">VB854_22755</name>
</gene>
<name>A0ABU5U3R7_9CYAN</name>
<dbReference type="InterPro" id="IPR011042">
    <property type="entry name" value="6-blade_b-propeller_TolB-like"/>
</dbReference>
<keyword evidence="4" id="KW-1185">Reference proteome</keyword>
<dbReference type="PANTHER" id="PTHR19328:SF75">
    <property type="entry name" value="ALDOSE SUGAR DEHYDROGENASE YLII"/>
    <property type="match status" value="1"/>
</dbReference>
<proteinExistence type="predicted"/>
<accession>A0ABU5U3R7</accession>
<organism evidence="3 4">
    <name type="scientific">Limnoraphis robusta CCNP1315</name>
    <dbReference type="NCBI Taxonomy" id="3110306"/>
    <lineage>
        <taxon>Bacteria</taxon>
        <taxon>Bacillati</taxon>
        <taxon>Cyanobacteriota</taxon>
        <taxon>Cyanophyceae</taxon>
        <taxon>Oscillatoriophycideae</taxon>
        <taxon>Oscillatoriales</taxon>
        <taxon>Sirenicapillariaceae</taxon>
        <taxon>Limnoraphis</taxon>
    </lineage>
</organism>
<dbReference type="InterPro" id="IPR012938">
    <property type="entry name" value="Glc/Sorbosone_DH"/>
</dbReference>
<dbReference type="InterPro" id="IPR011041">
    <property type="entry name" value="Quinoprot_gluc/sorb_DH_b-prop"/>
</dbReference>